<dbReference type="InParanoid" id="F0ZJ19"/>
<evidence type="ECO:0000259" key="5">
    <source>
        <dbReference type="Pfam" id="PF00150"/>
    </source>
</evidence>
<dbReference type="STRING" id="5786.F0ZJ19"/>
<dbReference type="InterPro" id="IPR017853">
    <property type="entry name" value="GH"/>
</dbReference>
<evidence type="ECO:0000256" key="3">
    <source>
        <dbReference type="ARBA" id="ARBA00023295"/>
    </source>
</evidence>
<keyword evidence="3 4" id="KW-0326">Glycosidase</keyword>
<reference evidence="7" key="1">
    <citation type="journal article" date="2011" name="Genome Biol.">
        <title>Comparative genomics of the social amoebae Dictyostelium discoideum and Dictyostelium purpureum.</title>
        <authorList>
            <consortium name="US DOE Joint Genome Institute (JGI-PGF)"/>
            <person name="Sucgang R."/>
            <person name="Kuo A."/>
            <person name="Tian X."/>
            <person name="Salerno W."/>
            <person name="Parikh A."/>
            <person name="Feasley C.L."/>
            <person name="Dalin E."/>
            <person name="Tu H."/>
            <person name="Huang E."/>
            <person name="Barry K."/>
            <person name="Lindquist E."/>
            <person name="Shapiro H."/>
            <person name="Bruce D."/>
            <person name="Schmutz J."/>
            <person name="Salamov A."/>
            <person name="Fey P."/>
            <person name="Gaudet P."/>
            <person name="Anjard C."/>
            <person name="Babu M.M."/>
            <person name="Basu S."/>
            <person name="Bushmanova Y."/>
            <person name="van der Wel H."/>
            <person name="Katoh-Kurasawa M."/>
            <person name="Dinh C."/>
            <person name="Coutinho P.M."/>
            <person name="Saito T."/>
            <person name="Elias M."/>
            <person name="Schaap P."/>
            <person name="Kay R.R."/>
            <person name="Henrissat B."/>
            <person name="Eichinger L."/>
            <person name="Rivero F."/>
            <person name="Putnam N.H."/>
            <person name="West C.M."/>
            <person name="Loomis W.F."/>
            <person name="Chisholm R.L."/>
            <person name="Shaulsky G."/>
            <person name="Strassmann J.E."/>
            <person name="Queller D.C."/>
            <person name="Kuspa A."/>
            <person name="Grigoriev I.V."/>
        </authorList>
    </citation>
    <scope>NUCLEOTIDE SEQUENCE [LARGE SCALE GENOMIC DNA]</scope>
    <source>
        <strain evidence="7">QSDP1</strain>
    </source>
</reference>
<comment type="similarity">
    <text evidence="1 4">Belongs to the glycosyl hydrolase 5 (cellulase A) family.</text>
</comment>
<dbReference type="Pfam" id="PF00150">
    <property type="entry name" value="Cellulase"/>
    <property type="match status" value="1"/>
</dbReference>
<dbReference type="GO" id="GO:0009251">
    <property type="term" value="P:glucan catabolic process"/>
    <property type="evidence" value="ECO:0000318"/>
    <property type="project" value="GO_Central"/>
</dbReference>
<dbReference type="Gene3D" id="3.20.20.80">
    <property type="entry name" value="Glycosidases"/>
    <property type="match status" value="1"/>
</dbReference>
<gene>
    <name evidence="6" type="ORF">DICPUDRAFT_91906</name>
</gene>
<dbReference type="PANTHER" id="PTHR34142">
    <property type="entry name" value="ENDO-BETA-1,4-GLUCANASE A"/>
    <property type="match status" value="1"/>
</dbReference>
<dbReference type="VEuPathDB" id="AmoebaDB:DICPUDRAFT_91906"/>
<dbReference type="AlphaFoldDB" id="F0ZJ19"/>
<keyword evidence="2 4" id="KW-0378">Hydrolase</keyword>
<protein>
    <recommendedName>
        <fullName evidence="5">Glycoside hydrolase family 5 domain-containing protein</fullName>
    </recommendedName>
</protein>
<accession>F0ZJ19</accession>
<dbReference type="OrthoDB" id="17181at2759"/>
<name>F0ZJ19_DICPU</name>
<dbReference type="SUPFAM" id="SSF51445">
    <property type="entry name" value="(Trans)glycosidases"/>
    <property type="match status" value="1"/>
</dbReference>
<organism evidence="6 7">
    <name type="scientific">Dictyostelium purpureum</name>
    <name type="common">Slime mold</name>
    <dbReference type="NCBI Taxonomy" id="5786"/>
    <lineage>
        <taxon>Eukaryota</taxon>
        <taxon>Amoebozoa</taxon>
        <taxon>Evosea</taxon>
        <taxon>Eumycetozoa</taxon>
        <taxon>Dictyostelia</taxon>
        <taxon>Dictyosteliales</taxon>
        <taxon>Dictyosteliaceae</taxon>
        <taxon>Dictyostelium</taxon>
    </lineage>
</organism>
<evidence type="ECO:0000313" key="6">
    <source>
        <dbReference type="EMBL" id="EGC36048.1"/>
    </source>
</evidence>
<evidence type="ECO:0000256" key="2">
    <source>
        <dbReference type="ARBA" id="ARBA00022801"/>
    </source>
</evidence>
<evidence type="ECO:0000256" key="1">
    <source>
        <dbReference type="ARBA" id="ARBA00005641"/>
    </source>
</evidence>
<sequence>MKDWGANVVRLSLSQDFWLKKARRFYPWYKSNVRKCVNEIRSLGMYVILDLHWSDDGDLNQTYPSQKVMADENSIQFWKEVAFLYKNDTSILFELYNEPQLLSYKIWMHGGTHSNGKKYVGMQQLYDAVRSMGAENVVIVNGVKWAYDLSGIKNQKINGYNIMLGTHPYDFQDKQSMFWDQQIGFASTYSPIIATEFGEFKCNDTFVKYFLNYADLHNIHWTAWAWYPKDCSFPSIISDWDGTPNKIGVLIKHALQGNNTLYKNSIVKPLNYQEDFINTMK</sequence>
<evidence type="ECO:0000313" key="7">
    <source>
        <dbReference type="Proteomes" id="UP000001064"/>
    </source>
</evidence>
<dbReference type="PANTHER" id="PTHR34142:SF1">
    <property type="entry name" value="GLYCOSIDE HYDROLASE FAMILY 5 DOMAIN-CONTAINING PROTEIN"/>
    <property type="match status" value="1"/>
</dbReference>
<keyword evidence="7" id="KW-1185">Reference proteome</keyword>
<dbReference type="InterPro" id="IPR001547">
    <property type="entry name" value="Glyco_hydro_5"/>
</dbReference>
<dbReference type="EMBL" id="GL871039">
    <property type="protein sequence ID" value="EGC36048.1"/>
    <property type="molecule type" value="Genomic_DNA"/>
</dbReference>
<dbReference type="GO" id="GO:0004553">
    <property type="term" value="F:hydrolase activity, hydrolyzing O-glycosyl compounds"/>
    <property type="evidence" value="ECO:0007669"/>
    <property type="project" value="InterPro"/>
</dbReference>
<feature type="domain" description="Glycoside hydrolase family 5" evidence="5">
    <location>
        <begin position="1"/>
        <end position="229"/>
    </location>
</feature>
<dbReference type="RefSeq" id="XP_003287423.1">
    <property type="nucleotide sequence ID" value="XM_003287375.1"/>
</dbReference>
<evidence type="ECO:0000256" key="4">
    <source>
        <dbReference type="RuleBase" id="RU361153"/>
    </source>
</evidence>
<dbReference type="GeneID" id="10501372"/>
<dbReference type="KEGG" id="dpp:DICPUDRAFT_91906"/>
<dbReference type="Proteomes" id="UP000001064">
    <property type="component" value="Unassembled WGS sequence"/>
</dbReference>
<proteinExistence type="inferred from homology"/>